<dbReference type="GeneID" id="97669548"/>
<dbReference type="Gene3D" id="2.60.120.1440">
    <property type="match status" value="1"/>
</dbReference>
<dbReference type="OrthoDB" id="7994644at2"/>
<proteinExistence type="predicted"/>
<feature type="chain" id="PRO_5009787963" evidence="1">
    <location>
        <begin position="24"/>
        <end position="170"/>
    </location>
</feature>
<dbReference type="RefSeq" id="WP_055391549.1">
    <property type="nucleotide sequence ID" value="NZ_CANKXR010000011.1"/>
</dbReference>
<dbReference type="PANTHER" id="PTHR38731">
    <property type="entry name" value="LIPL45-RELATED LIPOPROTEIN-RELATED"/>
    <property type="match status" value="1"/>
</dbReference>
<dbReference type="AlphaFoldDB" id="A0A0M7A776"/>
<evidence type="ECO:0000313" key="4">
    <source>
        <dbReference type="Proteomes" id="UP000049983"/>
    </source>
</evidence>
<dbReference type="InterPro" id="IPR006860">
    <property type="entry name" value="FecR"/>
</dbReference>
<sequence>MRNNVILAALSLLVILPLQNLSAQTLTGCTSTELADPARVVYQCPGGLVLEAEAAAALGVTATATDGRPTEIDVSSDAVLIDIAPGSGSFQIRTPQAIAAVRGTVYTVEVADGTTAVFVSEGEVTVSRSDGSDQVVLAAGFGVDVTPGEPVVVREWGAERVRNLFSRFGR</sequence>
<keyword evidence="1" id="KW-0732">Signal</keyword>
<accession>A0A0M7A776</accession>
<gene>
    <name evidence="3" type="ORF">LA5096_02155</name>
</gene>
<dbReference type="Pfam" id="PF04773">
    <property type="entry name" value="FecR"/>
    <property type="match status" value="1"/>
</dbReference>
<evidence type="ECO:0000256" key="1">
    <source>
        <dbReference type="SAM" id="SignalP"/>
    </source>
</evidence>
<protein>
    <submittedName>
        <fullName evidence="3">FecR protein</fullName>
    </submittedName>
</protein>
<evidence type="ECO:0000313" key="3">
    <source>
        <dbReference type="EMBL" id="CTQ69484.1"/>
    </source>
</evidence>
<dbReference type="Proteomes" id="UP000049983">
    <property type="component" value="Unassembled WGS sequence"/>
</dbReference>
<dbReference type="EMBL" id="CXWC01000006">
    <property type="protein sequence ID" value="CTQ69484.1"/>
    <property type="molecule type" value="Genomic_DNA"/>
</dbReference>
<feature type="signal peptide" evidence="1">
    <location>
        <begin position="1"/>
        <end position="23"/>
    </location>
</feature>
<reference evidence="4" key="1">
    <citation type="submission" date="2015-07" db="EMBL/GenBank/DDBJ databases">
        <authorList>
            <person name="Rodrigo-Torres Lidia"/>
            <person name="Arahal R.David."/>
        </authorList>
    </citation>
    <scope>NUCLEOTIDE SEQUENCE [LARGE SCALE GENOMIC DNA]</scope>
    <source>
        <strain evidence="4">CECT 5096</strain>
    </source>
</reference>
<keyword evidence="4" id="KW-1185">Reference proteome</keyword>
<name>A0A0M7A776_9HYPH</name>
<evidence type="ECO:0000259" key="2">
    <source>
        <dbReference type="Pfam" id="PF04773"/>
    </source>
</evidence>
<feature type="domain" description="FecR protein" evidence="2">
    <location>
        <begin position="39"/>
        <end position="124"/>
    </location>
</feature>
<dbReference type="PANTHER" id="PTHR38731:SF1">
    <property type="entry name" value="FECR PROTEIN DOMAIN-CONTAINING PROTEIN"/>
    <property type="match status" value="1"/>
</dbReference>
<dbReference type="PROSITE" id="PS51257">
    <property type="entry name" value="PROKAR_LIPOPROTEIN"/>
    <property type="match status" value="1"/>
</dbReference>
<organism evidence="3 4">
    <name type="scientific">Roseibium album</name>
    <dbReference type="NCBI Taxonomy" id="311410"/>
    <lineage>
        <taxon>Bacteria</taxon>
        <taxon>Pseudomonadati</taxon>
        <taxon>Pseudomonadota</taxon>
        <taxon>Alphaproteobacteria</taxon>
        <taxon>Hyphomicrobiales</taxon>
        <taxon>Stappiaceae</taxon>
        <taxon>Roseibium</taxon>
    </lineage>
</organism>
<dbReference type="STRING" id="311410.LA5095_05929"/>